<dbReference type="HOGENOM" id="CLU_125378_0_0_6"/>
<keyword evidence="1" id="KW-0472">Membrane</keyword>
<comment type="similarity">
    <text evidence="1">Belongs to the DcrB family.</text>
</comment>
<dbReference type="Gene3D" id="3.40.1000.10">
    <property type="entry name" value="Mog1/PsbP, alpha/beta/alpha sandwich"/>
    <property type="match status" value="1"/>
</dbReference>
<name>A8AR33_CITK8</name>
<dbReference type="EMBL" id="CP000822">
    <property type="protein sequence ID" value="ABV15946.1"/>
    <property type="molecule type" value="Genomic_DNA"/>
</dbReference>
<dbReference type="AlphaFoldDB" id="A8AR33"/>
<keyword evidence="1" id="KW-0449">Lipoprotein</keyword>
<organism evidence="2 3">
    <name type="scientific">Citrobacter koseri (strain ATCC BAA-895 / CDC 4225-83 / SGSC4696)</name>
    <dbReference type="NCBI Taxonomy" id="290338"/>
    <lineage>
        <taxon>Bacteria</taxon>
        <taxon>Pseudomonadati</taxon>
        <taxon>Pseudomonadota</taxon>
        <taxon>Gammaproteobacteria</taxon>
        <taxon>Enterobacterales</taxon>
        <taxon>Enterobacteriaceae</taxon>
        <taxon>Citrobacter</taxon>
    </lineage>
</organism>
<keyword evidence="1" id="KW-0564">Palmitate</keyword>
<protein>
    <recommendedName>
        <fullName evidence="1">Inner membrane lipoprotein DcrB</fullName>
    </recommendedName>
</protein>
<reference evidence="2 3" key="1">
    <citation type="submission" date="2007-08" db="EMBL/GenBank/DDBJ databases">
        <authorList>
            <consortium name="The Citrobacter koseri Genome Sequencing Project"/>
            <person name="McClelland M."/>
            <person name="Sanderson E.K."/>
            <person name="Porwollik S."/>
            <person name="Spieth J."/>
            <person name="Clifton W.S."/>
            <person name="Latreille P."/>
            <person name="Courtney L."/>
            <person name="Wang C."/>
            <person name="Pepin K."/>
            <person name="Bhonagiri V."/>
            <person name="Nash W."/>
            <person name="Johnson M."/>
            <person name="Thiruvilangam P."/>
            <person name="Wilson R."/>
        </authorList>
    </citation>
    <scope>NUCLEOTIDE SEQUENCE [LARGE SCALE GENOMIC DNA]</scope>
    <source>
        <strain evidence="3">ATCC BAA-895 / CDC 4225-83 / SGSC4696</strain>
    </source>
</reference>
<keyword evidence="1" id="KW-0732">Signal</keyword>
<proteinExistence type="inferred from homology"/>
<dbReference type="InterPro" id="IPR046406">
    <property type="entry name" value="DcrB"/>
</dbReference>
<sequence>MNEPLWPFIERKKSMRNLVKYVGIGLLVMGLAACDNNDTNAPAEGTSTESNATGQPVSLLDGKLTFSLPADMTDQSGKLGTQANNMHVYSDATGQKAVIVIVGDNTNEDLAVLAKRLEDQQRSRDPQLQVVTNKAIELKGHTLQQLDSIISAKGQTAYSSVLLGKVDNQLLTLQITLPADDQQKAQTAAENIINTLVIQ</sequence>
<dbReference type="STRING" id="290338.CKO_04902"/>
<evidence type="ECO:0000313" key="2">
    <source>
        <dbReference type="EMBL" id="ABV15946.1"/>
    </source>
</evidence>
<evidence type="ECO:0000313" key="3">
    <source>
        <dbReference type="Proteomes" id="UP000008148"/>
    </source>
</evidence>
<accession>A8AR33</accession>
<dbReference type="KEGG" id="cko:CKO_04902"/>
<gene>
    <name evidence="1" type="primary">dcrB</name>
    <name evidence="2" type="ordered locus">CKO_04902</name>
</gene>
<evidence type="ECO:0000256" key="1">
    <source>
        <dbReference type="HAMAP-Rule" id="MF_02248"/>
    </source>
</evidence>
<comment type="function">
    <text evidence="1">Plays a role in cell envelope biogenesis, maintenance of cell envelope integrity and membrane homeostasis. Essential for lipoprotein maturation under conditions where membrane fluidity may be altered.</text>
</comment>
<dbReference type="InterPro" id="IPR014894">
    <property type="entry name" value="DcrB/EagT6"/>
</dbReference>
<dbReference type="HAMAP" id="MF_02248">
    <property type="entry name" value="DcrB"/>
    <property type="match status" value="1"/>
</dbReference>
<dbReference type="GO" id="GO:0005886">
    <property type="term" value="C:plasma membrane"/>
    <property type="evidence" value="ECO:0007669"/>
    <property type="project" value="UniProtKB-SubCell"/>
</dbReference>
<keyword evidence="3" id="KW-1185">Reference proteome</keyword>
<dbReference type="Pfam" id="PF08786">
    <property type="entry name" value="DcrB"/>
    <property type="match status" value="1"/>
</dbReference>
<dbReference type="Proteomes" id="UP000008148">
    <property type="component" value="Chromosome"/>
</dbReference>
<dbReference type="NCBIfam" id="NF008627">
    <property type="entry name" value="PRK11615.1"/>
    <property type="match status" value="1"/>
</dbReference>
<keyword evidence="1" id="KW-1003">Cell membrane</keyword>
<comment type="subcellular location">
    <subcellularLocation>
        <location evidence="1">Cell membrane</location>
        <topology evidence="1">Lipid-anchor</topology>
        <orientation evidence="1">Periplasmic side</orientation>
    </subcellularLocation>
</comment>